<name>A0A4Y3TXQ3_9PROT</name>
<accession>A0A4Y3TXQ3</accession>
<protein>
    <submittedName>
        <fullName evidence="1">Uncharacterized protein</fullName>
    </submittedName>
</protein>
<organism evidence="1 2">
    <name type="scientific">Acetobacter peroxydans</name>
    <dbReference type="NCBI Taxonomy" id="104098"/>
    <lineage>
        <taxon>Bacteria</taxon>
        <taxon>Pseudomonadati</taxon>
        <taxon>Pseudomonadota</taxon>
        <taxon>Alphaproteobacteria</taxon>
        <taxon>Acetobacterales</taxon>
        <taxon>Acetobacteraceae</taxon>
        <taxon>Acetobacter</taxon>
    </lineage>
</organism>
<sequence>MSYFEKVTGIVNKKSADLAIRKVVVEGRVYLVNLPVIAFTLQPDAYGEWLGKISSYIY</sequence>
<evidence type="ECO:0000313" key="2">
    <source>
        <dbReference type="Proteomes" id="UP000317730"/>
    </source>
</evidence>
<keyword evidence="2" id="KW-1185">Reference proteome</keyword>
<dbReference type="AlphaFoldDB" id="A0A4Y3TXQ3"/>
<reference evidence="1 2" key="1">
    <citation type="submission" date="2019-06" db="EMBL/GenBank/DDBJ databases">
        <title>Whole genome shotgun sequence of Acetobacter peroxydans NBRC 13755.</title>
        <authorList>
            <person name="Hosoyama A."/>
            <person name="Uohara A."/>
            <person name="Ohji S."/>
            <person name="Ichikawa N."/>
        </authorList>
    </citation>
    <scope>NUCLEOTIDE SEQUENCE [LARGE SCALE GENOMIC DNA]</scope>
    <source>
        <strain evidence="1 2">NBRC 13755</strain>
    </source>
</reference>
<proteinExistence type="predicted"/>
<dbReference type="Proteomes" id="UP000317730">
    <property type="component" value="Unassembled WGS sequence"/>
</dbReference>
<comment type="caution">
    <text evidence="1">The sequence shown here is derived from an EMBL/GenBank/DDBJ whole genome shotgun (WGS) entry which is preliminary data.</text>
</comment>
<gene>
    <name evidence="1" type="ORF">APE01nite_23150</name>
</gene>
<dbReference type="EMBL" id="BJMV01000016">
    <property type="protein sequence ID" value="GEB86518.1"/>
    <property type="molecule type" value="Genomic_DNA"/>
</dbReference>
<evidence type="ECO:0000313" key="1">
    <source>
        <dbReference type="EMBL" id="GEB86518.1"/>
    </source>
</evidence>